<dbReference type="Pfam" id="PF14490">
    <property type="entry name" value="HHH_RecD2"/>
    <property type="match status" value="1"/>
</dbReference>
<feature type="binding site" evidence="3">
    <location>
        <begin position="370"/>
        <end position="374"/>
    </location>
    <ligand>
        <name>ATP</name>
        <dbReference type="ChEBI" id="CHEBI:30616"/>
    </ligand>
</feature>
<dbReference type="HAMAP" id="MF_01488">
    <property type="entry name" value="RecD2"/>
    <property type="match status" value="1"/>
</dbReference>
<comment type="catalytic activity">
    <reaction evidence="3">
        <text>ATP + H2O = ADP + phosphate + H(+)</text>
        <dbReference type="Rhea" id="RHEA:13065"/>
        <dbReference type="ChEBI" id="CHEBI:15377"/>
        <dbReference type="ChEBI" id="CHEBI:15378"/>
        <dbReference type="ChEBI" id="CHEBI:30616"/>
        <dbReference type="ChEBI" id="CHEBI:43474"/>
        <dbReference type="ChEBI" id="CHEBI:456216"/>
        <dbReference type="EC" id="5.6.2.3"/>
    </reaction>
</comment>
<accession>A0ABZ3IRG0</accession>
<gene>
    <name evidence="3 6" type="primary">recD2</name>
    <name evidence="6" type="ORF">SPSIL_042420</name>
</gene>
<dbReference type="Gene3D" id="1.10.10.2220">
    <property type="match status" value="1"/>
</dbReference>
<dbReference type="InterPro" id="IPR027417">
    <property type="entry name" value="P-loop_NTPase"/>
</dbReference>
<dbReference type="Gene3D" id="1.10.150.20">
    <property type="entry name" value="5' to 3' exonuclease, C-terminal subdomain"/>
    <property type="match status" value="1"/>
</dbReference>
<keyword evidence="1 3" id="KW-0547">Nucleotide-binding</keyword>
<sequence length="743" mass="81427">MLLRIKKQEPMFGYICVLGVRIVENKLEGIVENITFQAVDGSFTVFRLKPGSESGIVAVTGNFPPPLVGEQVTLTGEWVEHTRYGRQFKAVSCRRIAPTSEKGIERFLASGAIKGIGPAMADRLVKHFGLRTLEIIELSPHRLAEVEGIGSKKVEQIRKSFAEQSELKEVMLYLEMHGVSGAYAARIFACYGSDSVAIVEADPYRLAEEVKGIGFRIADQIAMAVGFDRGHPSRLAAGVQFALLMTGQAGHCCVPAEMLTAETAKLLHLDAAEIANVVSEQIRLGKLYTEDFHGMTLVYPRYLYRAEKQVAERLLRLKDKAKPIDDIDSQSQTLVDSWEASAGVTLAVAQRDALAAALCHGVLVLTGGPGTGKTTTVKGILALLEQQGFKIVLGAPTGRAAKRLAETTGREAATIHRLLEAGGGLEEDPLFARGEDNPLDADVVIVDETSMMDMVLMSCFLQAVPDGCRVVLVGDVDQLPAVGPGSVLKDIIRSAAIPVVRLIEVFRQAGESMIVLNAHRINRGHLPEYGSLDFQFRELDGSEAAAQAIVELCQNELVQEGFDSRRDVQVLSPMHRQPCGVENLNRLLQAALNPPVDGKDYLQGVNQVLREGDKVMQIRNNYTKRVFNGDIGYILAIAEGKVLVRYPEEDIVYDKGEYDELTLAYAMSVHKSQGSEYPVVVMPLTPGHHIMLQRNLLYTAVTRAKERVILLGTRAALNTAVMSDRTRRRYSLLAERLRGESLC</sequence>
<comment type="similarity">
    <text evidence="3">Belongs to the RecD family. RecD2 subfamily.</text>
</comment>
<dbReference type="CDD" id="cd18809">
    <property type="entry name" value="SF1_C_RecD"/>
    <property type="match status" value="1"/>
</dbReference>
<dbReference type="SMART" id="SM00278">
    <property type="entry name" value="HhH1"/>
    <property type="match status" value="3"/>
</dbReference>
<dbReference type="Pfam" id="PF14520">
    <property type="entry name" value="HHH_5"/>
    <property type="match status" value="1"/>
</dbReference>
<keyword evidence="3" id="KW-0413">Isomerase</keyword>
<proteinExistence type="inferred from homology"/>
<dbReference type="Pfam" id="PF18335">
    <property type="entry name" value="SH3_13"/>
    <property type="match status" value="1"/>
</dbReference>
<dbReference type="NCBIfam" id="TIGR01448">
    <property type="entry name" value="recD_rel"/>
    <property type="match status" value="1"/>
</dbReference>
<dbReference type="SUPFAM" id="SSF52540">
    <property type="entry name" value="P-loop containing nucleoside triphosphate hydrolases"/>
    <property type="match status" value="2"/>
</dbReference>
<feature type="domain" description="AAA+ ATPase" evidence="5">
    <location>
        <begin position="359"/>
        <end position="510"/>
    </location>
</feature>
<reference evidence="6" key="1">
    <citation type="submission" date="2024-05" db="EMBL/GenBank/DDBJ databases">
        <title>Isolation and characterization of Sporomusa carbonis sp. nov., a carboxydotrophic hydrogenogen in the genus of Sporomusa isolated from a charcoal burning pile.</title>
        <authorList>
            <person name="Boeer T."/>
            <person name="Rosenbaum F."/>
            <person name="Eysell L."/>
            <person name="Mueller V."/>
            <person name="Daniel R."/>
            <person name="Poehlein A."/>
        </authorList>
    </citation>
    <scope>NUCLEOTIDE SEQUENCE [LARGE SCALE GENOMIC DNA]</scope>
    <source>
        <strain evidence="6">DSM 10669</strain>
    </source>
</reference>
<comment type="function">
    <text evidence="3">DNA-dependent ATPase and ATP-dependent 5'-3' DNA helicase. Has no activity on blunt DNA or DNA with 3'-overhangs, requires at least 10 bases of 5'-ssDNA for helicase activity.</text>
</comment>
<evidence type="ECO:0000259" key="5">
    <source>
        <dbReference type="SMART" id="SM00382"/>
    </source>
</evidence>
<dbReference type="PANTHER" id="PTHR43788:SF6">
    <property type="entry name" value="DNA HELICASE B"/>
    <property type="match status" value="1"/>
</dbReference>
<dbReference type="InterPro" id="IPR006345">
    <property type="entry name" value="RecD2"/>
</dbReference>
<evidence type="ECO:0000313" key="6">
    <source>
        <dbReference type="EMBL" id="XFO68022.1"/>
    </source>
</evidence>
<keyword evidence="2 3" id="KW-0067">ATP-binding</keyword>
<dbReference type="InterPro" id="IPR055446">
    <property type="entry name" value="RecD2_N_OB"/>
</dbReference>
<evidence type="ECO:0000259" key="4">
    <source>
        <dbReference type="SMART" id="SM00278"/>
    </source>
</evidence>
<dbReference type="EMBL" id="CP155573">
    <property type="protein sequence ID" value="XFO68022.1"/>
    <property type="molecule type" value="Genomic_DNA"/>
</dbReference>
<dbReference type="InterPro" id="IPR027785">
    <property type="entry name" value="UvrD-like_helicase_C"/>
</dbReference>
<feature type="domain" description="Helix-hairpin-helix DNA-binding motif class 1" evidence="4">
    <location>
        <begin position="141"/>
        <end position="160"/>
    </location>
</feature>
<keyword evidence="3" id="KW-0238">DNA-binding</keyword>
<dbReference type="Pfam" id="PF13538">
    <property type="entry name" value="UvrD_C_2"/>
    <property type="match status" value="1"/>
</dbReference>
<dbReference type="PANTHER" id="PTHR43788">
    <property type="entry name" value="DNA2/NAM7 HELICASE FAMILY MEMBER"/>
    <property type="match status" value="1"/>
</dbReference>
<dbReference type="Gene3D" id="2.30.30.940">
    <property type="match status" value="1"/>
</dbReference>
<dbReference type="GO" id="GO:0016787">
    <property type="term" value="F:hydrolase activity"/>
    <property type="evidence" value="ECO:0007669"/>
    <property type="project" value="UniProtKB-KW"/>
</dbReference>
<dbReference type="InterPro" id="IPR029493">
    <property type="entry name" value="RecD2-like_HHH"/>
</dbReference>
<protein>
    <recommendedName>
        <fullName evidence="3">ATP-dependent RecD2 DNA helicase</fullName>
        <ecNumber evidence="3">5.6.2.3</ecNumber>
    </recommendedName>
    <alternativeName>
        <fullName evidence="3">DNA 5'-3' helicase subunit RecD2</fullName>
    </alternativeName>
</protein>
<evidence type="ECO:0000256" key="2">
    <source>
        <dbReference type="ARBA" id="ARBA00022840"/>
    </source>
</evidence>
<organism evidence="6 7">
    <name type="scientific">Sporomusa silvacetica DSM 10669</name>
    <dbReference type="NCBI Taxonomy" id="1123289"/>
    <lineage>
        <taxon>Bacteria</taxon>
        <taxon>Bacillati</taxon>
        <taxon>Bacillota</taxon>
        <taxon>Negativicutes</taxon>
        <taxon>Selenomonadales</taxon>
        <taxon>Sporomusaceae</taxon>
        <taxon>Sporomusa</taxon>
    </lineage>
</organism>
<dbReference type="Pfam" id="PF13604">
    <property type="entry name" value="AAA_30"/>
    <property type="match status" value="1"/>
</dbReference>
<dbReference type="InterPro" id="IPR010994">
    <property type="entry name" value="RuvA_2-like"/>
</dbReference>
<dbReference type="InterPro" id="IPR003593">
    <property type="entry name" value="AAA+_ATPase"/>
</dbReference>
<dbReference type="InterPro" id="IPR050534">
    <property type="entry name" value="Coronavir_polyprotein_1ab"/>
</dbReference>
<name>A0ABZ3IRG0_9FIRM</name>
<dbReference type="GO" id="GO:0003678">
    <property type="term" value="F:DNA helicase activity"/>
    <property type="evidence" value="ECO:0007669"/>
    <property type="project" value="UniProtKB-EC"/>
</dbReference>
<dbReference type="EC" id="5.6.2.3" evidence="3"/>
<dbReference type="Proteomes" id="UP000216752">
    <property type="component" value="Chromosome"/>
</dbReference>
<dbReference type="InterPro" id="IPR041451">
    <property type="entry name" value="RecD2_SH13"/>
</dbReference>
<dbReference type="Pfam" id="PF23139">
    <property type="entry name" value="OB_YrrC"/>
    <property type="match status" value="1"/>
</dbReference>
<evidence type="ECO:0000256" key="3">
    <source>
        <dbReference type="HAMAP-Rule" id="MF_01488"/>
    </source>
</evidence>
<evidence type="ECO:0000256" key="1">
    <source>
        <dbReference type="ARBA" id="ARBA00022741"/>
    </source>
</evidence>
<feature type="domain" description="Helix-hairpin-helix DNA-binding motif class 1" evidence="4">
    <location>
        <begin position="106"/>
        <end position="127"/>
    </location>
</feature>
<dbReference type="Gene3D" id="3.40.50.300">
    <property type="entry name" value="P-loop containing nucleotide triphosphate hydrolases"/>
    <property type="match status" value="2"/>
</dbReference>
<dbReference type="SUPFAM" id="SSF47781">
    <property type="entry name" value="RuvA domain 2-like"/>
    <property type="match status" value="1"/>
</dbReference>
<keyword evidence="3" id="KW-0347">Helicase</keyword>
<evidence type="ECO:0000313" key="7">
    <source>
        <dbReference type="Proteomes" id="UP000216752"/>
    </source>
</evidence>
<feature type="domain" description="Helix-hairpin-helix DNA-binding motif class 1" evidence="4">
    <location>
        <begin position="205"/>
        <end position="224"/>
    </location>
</feature>
<dbReference type="SMART" id="SM00382">
    <property type="entry name" value="AAA"/>
    <property type="match status" value="1"/>
</dbReference>
<keyword evidence="3 6" id="KW-0378">Hydrolase</keyword>
<keyword evidence="7" id="KW-1185">Reference proteome</keyword>
<dbReference type="InterPro" id="IPR003583">
    <property type="entry name" value="Hlx-hairpin-Hlx_DNA-bd_motif"/>
</dbReference>
<dbReference type="CDD" id="cd17933">
    <property type="entry name" value="DEXSc_RecD-like"/>
    <property type="match status" value="1"/>
</dbReference>